<organism evidence="2 3">
    <name type="scientific">Streptomyces tateyamensis</name>
    <dbReference type="NCBI Taxonomy" id="565073"/>
    <lineage>
        <taxon>Bacteria</taxon>
        <taxon>Bacillati</taxon>
        <taxon>Actinomycetota</taxon>
        <taxon>Actinomycetes</taxon>
        <taxon>Kitasatosporales</taxon>
        <taxon>Streptomycetaceae</taxon>
        <taxon>Streptomyces</taxon>
    </lineage>
</organism>
<proteinExistence type="predicted"/>
<dbReference type="AlphaFoldDB" id="A0A2V4NHM5"/>
<dbReference type="RefSeq" id="WP_110666962.1">
    <property type="nucleotide sequence ID" value="NZ_PYBW01000024.1"/>
</dbReference>
<dbReference type="OrthoDB" id="9090296at2"/>
<evidence type="ECO:0000313" key="2">
    <source>
        <dbReference type="EMBL" id="PYC84704.1"/>
    </source>
</evidence>
<protein>
    <submittedName>
        <fullName evidence="2">Uncharacterized protein</fullName>
    </submittedName>
</protein>
<gene>
    <name evidence="2" type="ORF">C7C46_07265</name>
</gene>
<feature type="region of interest" description="Disordered" evidence="1">
    <location>
        <begin position="46"/>
        <end position="65"/>
    </location>
</feature>
<evidence type="ECO:0000313" key="3">
    <source>
        <dbReference type="Proteomes" id="UP000248039"/>
    </source>
</evidence>
<dbReference type="Proteomes" id="UP000248039">
    <property type="component" value="Unassembled WGS sequence"/>
</dbReference>
<dbReference type="InterPro" id="IPR014710">
    <property type="entry name" value="RmlC-like_jellyroll"/>
</dbReference>
<reference evidence="2 3" key="1">
    <citation type="submission" date="2018-03" db="EMBL/GenBank/DDBJ databases">
        <title>Bioinformatic expansion and discovery of thiopeptide antibiotics.</title>
        <authorList>
            <person name="Schwalen C.J."/>
            <person name="Hudson G.A."/>
            <person name="Mitchell D.A."/>
        </authorList>
    </citation>
    <scope>NUCLEOTIDE SEQUENCE [LARGE SCALE GENOMIC DNA]</scope>
    <source>
        <strain evidence="2 3">ATCC 21389</strain>
    </source>
</reference>
<feature type="compositionally biased region" description="Low complexity" evidence="1">
    <location>
        <begin position="55"/>
        <end position="65"/>
    </location>
</feature>
<evidence type="ECO:0000256" key="1">
    <source>
        <dbReference type="SAM" id="MobiDB-lite"/>
    </source>
</evidence>
<dbReference type="Gene3D" id="2.60.120.10">
    <property type="entry name" value="Jelly Rolls"/>
    <property type="match status" value="1"/>
</dbReference>
<comment type="caution">
    <text evidence="2">The sequence shown here is derived from an EMBL/GenBank/DDBJ whole genome shotgun (WGS) entry which is preliminary data.</text>
</comment>
<accession>A0A2V4NHM5</accession>
<name>A0A2V4NHM5_9ACTN</name>
<dbReference type="EMBL" id="PYBW01000024">
    <property type="protein sequence ID" value="PYC84704.1"/>
    <property type="molecule type" value="Genomic_DNA"/>
</dbReference>
<sequence>MTDPAMIRPGTAERLRAPAGSYLVHLSGAQTGGALAVAEYLLPAGGRSAPHRTSTTATPAVAPVR</sequence>
<keyword evidence="3" id="KW-1185">Reference proteome</keyword>